<comment type="catalytic activity">
    <reaction evidence="9">
        <text>N-terminal S-1,2-diacyl-sn-glyceryl-L-cysteinyl-[lipoprotein] + a glycerophospholipid = N-acyl-S-1,2-diacyl-sn-glyceryl-L-cysteinyl-[lipoprotein] + a 2-acyl-sn-glycero-3-phospholipid + H(+)</text>
        <dbReference type="Rhea" id="RHEA:48228"/>
        <dbReference type="Rhea" id="RHEA-COMP:14681"/>
        <dbReference type="Rhea" id="RHEA-COMP:14684"/>
        <dbReference type="ChEBI" id="CHEBI:15378"/>
        <dbReference type="ChEBI" id="CHEBI:136912"/>
        <dbReference type="ChEBI" id="CHEBI:140656"/>
        <dbReference type="ChEBI" id="CHEBI:140657"/>
        <dbReference type="ChEBI" id="CHEBI:140660"/>
        <dbReference type="EC" id="2.3.1.269"/>
    </reaction>
</comment>
<comment type="subcellular location">
    <subcellularLocation>
        <location evidence="1 9">Cell membrane</location>
        <topology evidence="1 9">Multi-pass membrane protein</topology>
    </subcellularLocation>
</comment>
<dbReference type="SUPFAM" id="SSF56317">
    <property type="entry name" value="Carbon-nitrogen hydrolase"/>
    <property type="match status" value="1"/>
</dbReference>
<comment type="similarity">
    <text evidence="2 9">Belongs to the CN hydrolase family. Apolipoprotein N-acyltransferase subfamily.</text>
</comment>
<feature type="transmembrane region" description="Helical" evidence="9">
    <location>
        <begin position="473"/>
        <end position="490"/>
    </location>
</feature>
<evidence type="ECO:0000259" key="10">
    <source>
        <dbReference type="PROSITE" id="PS50263"/>
    </source>
</evidence>
<keyword evidence="6 9" id="KW-1133">Transmembrane helix</keyword>
<dbReference type="EC" id="2.3.1.269" evidence="9"/>
<comment type="caution">
    <text evidence="11">The sequence shown here is derived from an EMBL/GenBank/DDBJ whole genome shotgun (WGS) entry which is preliminary data.</text>
</comment>
<dbReference type="Proteomes" id="UP000194841">
    <property type="component" value="Unassembled WGS sequence"/>
</dbReference>
<evidence type="ECO:0000256" key="3">
    <source>
        <dbReference type="ARBA" id="ARBA00022475"/>
    </source>
</evidence>
<evidence type="ECO:0000256" key="9">
    <source>
        <dbReference type="HAMAP-Rule" id="MF_01148"/>
    </source>
</evidence>
<dbReference type="GO" id="GO:0016410">
    <property type="term" value="F:N-acyltransferase activity"/>
    <property type="evidence" value="ECO:0007669"/>
    <property type="project" value="UniProtKB-UniRule"/>
</dbReference>
<feature type="transmembrane region" description="Helical" evidence="9">
    <location>
        <begin position="12"/>
        <end position="33"/>
    </location>
</feature>
<evidence type="ECO:0000256" key="1">
    <source>
        <dbReference type="ARBA" id="ARBA00004651"/>
    </source>
</evidence>
<evidence type="ECO:0000256" key="4">
    <source>
        <dbReference type="ARBA" id="ARBA00022679"/>
    </source>
</evidence>
<keyword evidence="12" id="KW-1185">Reference proteome</keyword>
<feature type="transmembrane region" description="Helical" evidence="9">
    <location>
        <begin position="144"/>
        <end position="168"/>
    </location>
</feature>
<keyword evidence="5 9" id="KW-0812">Transmembrane</keyword>
<dbReference type="PANTHER" id="PTHR38686:SF1">
    <property type="entry name" value="APOLIPOPROTEIN N-ACYLTRANSFERASE"/>
    <property type="match status" value="1"/>
</dbReference>
<name>A0A244CW14_PSEDV</name>
<dbReference type="EMBL" id="MWPV01000001">
    <property type="protein sequence ID" value="OUL59812.1"/>
    <property type="molecule type" value="Genomic_DNA"/>
</dbReference>
<dbReference type="GO" id="GO:0042158">
    <property type="term" value="P:lipoprotein biosynthetic process"/>
    <property type="evidence" value="ECO:0007669"/>
    <property type="project" value="UniProtKB-UniRule"/>
</dbReference>
<dbReference type="PANTHER" id="PTHR38686">
    <property type="entry name" value="APOLIPOPROTEIN N-ACYLTRANSFERASE"/>
    <property type="match status" value="1"/>
</dbReference>
<accession>A0A244CW14</accession>
<evidence type="ECO:0000256" key="8">
    <source>
        <dbReference type="ARBA" id="ARBA00023315"/>
    </source>
</evidence>
<gene>
    <name evidence="9" type="primary">lnt</name>
    <name evidence="11" type="ORF">B1199_04515</name>
</gene>
<dbReference type="UniPathway" id="UPA00666"/>
<evidence type="ECO:0000313" key="12">
    <source>
        <dbReference type="Proteomes" id="UP000194841"/>
    </source>
</evidence>
<dbReference type="InterPro" id="IPR004563">
    <property type="entry name" value="Apolipo_AcylTrfase"/>
</dbReference>
<dbReference type="Pfam" id="PF20154">
    <property type="entry name" value="LNT_N"/>
    <property type="match status" value="1"/>
</dbReference>
<feature type="domain" description="CN hydrolase" evidence="10">
    <location>
        <begin position="208"/>
        <end position="459"/>
    </location>
</feature>
<comment type="function">
    <text evidence="9">Catalyzes the phospholipid dependent N-acylation of the N-terminal cysteine of apolipoprotein, the last step in lipoprotein maturation.</text>
</comment>
<feature type="transmembrane region" description="Helical" evidence="9">
    <location>
        <begin position="105"/>
        <end position="124"/>
    </location>
</feature>
<reference evidence="11 12" key="1">
    <citation type="submission" date="2017-02" db="EMBL/GenBank/DDBJ databases">
        <title>Pseudoalteromonas ulvae TC14 Genome.</title>
        <authorList>
            <person name="Molmeret M."/>
        </authorList>
    </citation>
    <scope>NUCLEOTIDE SEQUENCE [LARGE SCALE GENOMIC DNA]</scope>
    <source>
        <strain evidence="11">TC14</strain>
    </source>
</reference>
<keyword evidence="11" id="KW-0449">Lipoprotein</keyword>
<feature type="transmembrane region" description="Helical" evidence="9">
    <location>
        <begin position="45"/>
        <end position="65"/>
    </location>
</feature>
<keyword evidence="7 9" id="KW-0472">Membrane</keyword>
<dbReference type="NCBIfam" id="TIGR00546">
    <property type="entry name" value="lnt"/>
    <property type="match status" value="1"/>
</dbReference>
<organism evidence="11 12">
    <name type="scientific">Pseudoalteromonas ulvae</name>
    <dbReference type="NCBI Taxonomy" id="107327"/>
    <lineage>
        <taxon>Bacteria</taxon>
        <taxon>Pseudomonadati</taxon>
        <taxon>Pseudomonadota</taxon>
        <taxon>Gammaproteobacteria</taxon>
        <taxon>Alteromonadales</taxon>
        <taxon>Pseudoalteromonadaceae</taxon>
        <taxon>Pseudoalteromonas</taxon>
    </lineage>
</organism>
<dbReference type="InterPro" id="IPR045378">
    <property type="entry name" value="LNT_N"/>
</dbReference>
<dbReference type="HAMAP" id="MF_01148">
    <property type="entry name" value="Lnt"/>
    <property type="match status" value="1"/>
</dbReference>
<dbReference type="OrthoDB" id="9804277at2"/>
<dbReference type="Gene3D" id="3.60.110.10">
    <property type="entry name" value="Carbon-nitrogen hydrolase"/>
    <property type="match status" value="1"/>
</dbReference>
<evidence type="ECO:0000256" key="6">
    <source>
        <dbReference type="ARBA" id="ARBA00022989"/>
    </source>
</evidence>
<evidence type="ECO:0000256" key="2">
    <source>
        <dbReference type="ARBA" id="ARBA00010065"/>
    </source>
</evidence>
<proteinExistence type="inferred from homology"/>
<dbReference type="InterPro" id="IPR036526">
    <property type="entry name" value="C-N_Hydrolase_sf"/>
</dbReference>
<dbReference type="PROSITE" id="PS50263">
    <property type="entry name" value="CN_HYDROLASE"/>
    <property type="match status" value="1"/>
</dbReference>
<dbReference type="Pfam" id="PF00795">
    <property type="entry name" value="CN_hydrolase"/>
    <property type="match status" value="1"/>
</dbReference>
<sequence length="495" mass="55681">MLALVAGMLLTFSFSPFSIWPLSFVSMAILCYCLHQQPWQQAAKLGFLFGFAWFAVGISWVHVSIAQFGGLPLIVSLALMAALAAYLALFPALASAVTAKLSKRYWLGIFIPIWLISEHLRGTLLTGFPWLSFGYSLTDSPLNVLAPVMGEFGLTACVILGGYGLFCLYIKQWHFAAYSLAVIVISSMLAPFMNSTFYQGEPIKVALVQGNIKQELRFDPDEFARTMLKYQDLTRLNWDVDLVVWPEAAVPEIEVMAQEYLQRIDSAAALNNTALITGIVDYQPSTKAIFNTLIVLGKQHNSDQTGHYQYLHQNRYQKYKLLPVGEFVPFEEVLRPLAPLFNLAWSSFTQGEQVQANLTANGLNILPAICFEIVFTDLVRDNYRNESDILFTVSNDAWFGDSHGPHQHMQIARMRAIELGRPLLRVTNNGITAIFDPLSGQQQRLAQFEAAVLNTSIHKIKGETFYAQYGKTPWWSLALLILLITIWLNYRLKSQ</sequence>
<feature type="transmembrane region" description="Helical" evidence="9">
    <location>
        <begin position="71"/>
        <end position="93"/>
    </location>
</feature>
<dbReference type="CDD" id="cd07571">
    <property type="entry name" value="ALP_N-acyl_transferase"/>
    <property type="match status" value="1"/>
</dbReference>
<keyword evidence="3 9" id="KW-1003">Cell membrane</keyword>
<dbReference type="GO" id="GO:0005886">
    <property type="term" value="C:plasma membrane"/>
    <property type="evidence" value="ECO:0007669"/>
    <property type="project" value="UniProtKB-SubCell"/>
</dbReference>
<feature type="transmembrane region" description="Helical" evidence="9">
    <location>
        <begin position="175"/>
        <end position="193"/>
    </location>
</feature>
<keyword evidence="8 9" id="KW-0012">Acyltransferase</keyword>
<comment type="pathway">
    <text evidence="9">Protein modification; lipoprotein biosynthesis (N-acyl transfer).</text>
</comment>
<evidence type="ECO:0000256" key="5">
    <source>
        <dbReference type="ARBA" id="ARBA00022692"/>
    </source>
</evidence>
<dbReference type="InterPro" id="IPR003010">
    <property type="entry name" value="C-N_Hydrolase"/>
</dbReference>
<dbReference type="AlphaFoldDB" id="A0A244CW14"/>
<protein>
    <recommendedName>
        <fullName evidence="9">Apolipoprotein N-acyltransferase</fullName>
        <shortName evidence="9">ALP N-acyltransferase</shortName>
        <ecNumber evidence="9">2.3.1.269</ecNumber>
    </recommendedName>
</protein>
<evidence type="ECO:0000256" key="7">
    <source>
        <dbReference type="ARBA" id="ARBA00023136"/>
    </source>
</evidence>
<keyword evidence="4 9" id="KW-0808">Transferase</keyword>
<evidence type="ECO:0000313" key="11">
    <source>
        <dbReference type="EMBL" id="OUL59812.1"/>
    </source>
</evidence>